<dbReference type="PANTHER" id="PTHR13301">
    <property type="entry name" value="X-BOX TRANSCRIPTION FACTOR-RELATED"/>
    <property type="match status" value="1"/>
</dbReference>
<evidence type="ECO:0000256" key="8">
    <source>
        <dbReference type="PIRSR" id="PIRSR605150-2"/>
    </source>
</evidence>
<keyword evidence="7" id="KW-0961">Cell wall biogenesis/degradation</keyword>
<evidence type="ECO:0000313" key="11">
    <source>
        <dbReference type="Proteomes" id="UP001187192"/>
    </source>
</evidence>
<accession>A0AA88AIY3</accession>
<dbReference type="GO" id="GO:0071555">
    <property type="term" value="P:cell wall organization"/>
    <property type="evidence" value="ECO:0007669"/>
    <property type="project" value="UniProtKB-KW"/>
</dbReference>
<keyword evidence="11" id="KW-1185">Reference proteome</keyword>
<dbReference type="Proteomes" id="UP001187192">
    <property type="component" value="Unassembled WGS sequence"/>
</dbReference>
<feature type="binding site" evidence="8">
    <location>
        <position position="59"/>
    </location>
    <ligand>
        <name>UDP-alpha-D-glucose</name>
        <dbReference type="ChEBI" id="CHEBI:58885"/>
    </ligand>
</feature>
<keyword evidence="4 9" id="KW-0812">Transmembrane</keyword>
<evidence type="ECO:0000256" key="7">
    <source>
        <dbReference type="ARBA" id="ARBA00023316"/>
    </source>
</evidence>
<dbReference type="InterPro" id="IPR029044">
    <property type="entry name" value="Nucleotide-diphossugar_trans"/>
</dbReference>
<dbReference type="GO" id="GO:0030244">
    <property type="term" value="P:cellulose biosynthetic process"/>
    <property type="evidence" value="ECO:0007669"/>
    <property type="project" value="InterPro"/>
</dbReference>
<dbReference type="Gene3D" id="3.90.550.10">
    <property type="entry name" value="Spore Coat Polysaccharide Biosynthesis Protein SpsA, Chain A"/>
    <property type="match status" value="1"/>
</dbReference>
<evidence type="ECO:0000313" key="10">
    <source>
        <dbReference type="EMBL" id="GMN53479.1"/>
    </source>
</evidence>
<feature type="transmembrane region" description="Helical" evidence="9">
    <location>
        <begin position="548"/>
        <end position="566"/>
    </location>
</feature>
<dbReference type="FunFam" id="3.90.550.10:FF:000194">
    <property type="entry name" value="Cellulose synthase-like protein G2 isoform A"/>
    <property type="match status" value="1"/>
</dbReference>
<dbReference type="InterPro" id="IPR005150">
    <property type="entry name" value="Cellulose_synth"/>
</dbReference>
<evidence type="ECO:0000256" key="1">
    <source>
        <dbReference type="ARBA" id="ARBA00004127"/>
    </source>
</evidence>
<comment type="subcellular location">
    <subcellularLocation>
        <location evidence="1">Endomembrane system</location>
        <topology evidence="1">Multi-pass membrane protein</topology>
    </subcellularLocation>
</comment>
<evidence type="ECO:0000256" key="3">
    <source>
        <dbReference type="ARBA" id="ARBA00022679"/>
    </source>
</evidence>
<keyword evidence="5 9" id="KW-1133">Transmembrane helix</keyword>
<keyword evidence="6 9" id="KW-0472">Membrane</keyword>
<sequence length="603" mass="68754">MTPSREDSLPFHLVLSFIRLLGQSQRWRPVIRSVFPERLPGDDKLPSIDVFVCTVDPEKEPTLAVMNTVLSAMAMDYPGEKLHVYLSDDGGSSLTLNGMREAWEFAKLWVPFCRSYKIEKRCPEAYFFGGEDDIKCSSDLGSDEEKYEEFKYKVRKYARVGKKKTGNHDRDHPAAVEVMQDSSSDAVHLKLPLLVYVSREKKPSYLHHFKAGALNVLFPQIFRNISKDDIYDSQYRSIFKVQWQGLDGQGGPILSDPMKLRRAFGPSNEFVKSLGNQNYKPANMIINGGYPTLSLEEMKLLASCAYEIGTEWGQEARFTLHCKGWTSVYCDPPRPQFLGCGTTNLNDFMIQNTRWNSGLFEVALSKYCPLIYGPLQKYMFIQSICYAELAFSPLSFFPLWCFATIPQLCLMLGISIYPEVRSRFFPMVSFLFLSSLSKHLYEVLTTGGSFKTLMNEQRIWMIKSIIPHLNGSVDALLKRIGMREANFWTTNKVEDDVERDDLYQKGMFDFRTSTVFLAPMVALTILNMVSFLVGIGRAVFVVGELNKMFVQLFMSFYILVVNYPIIEGMIIRKDKGRVPSSVIALSAVFCVVFLAFSSIILLY</sequence>
<dbReference type="AlphaFoldDB" id="A0AA88AIY3"/>
<feature type="transmembrane region" description="Helical" evidence="9">
    <location>
        <begin position="397"/>
        <end position="417"/>
    </location>
</feature>
<dbReference type="GO" id="GO:0016760">
    <property type="term" value="F:cellulose synthase (UDP-forming) activity"/>
    <property type="evidence" value="ECO:0007669"/>
    <property type="project" value="InterPro"/>
</dbReference>
<feature type="binding site" evidence="8">
    <location>
        <position position="89"/>
    </location>
    <ligand>
        <name>UDP-alpha-D-glucose</name>
        <dbReference type="ChEBI" id="CHEBI:58885"/>
    </ligand>
</feature>
<evidence type="ECO:0000256" key="6">
    <source>
        <dbReference type="ARBA" id="ARBA00023136"/>
    </source>
</evidence>
<dbReference type="EMBL" id="BTGU01000046">
    <property type="protein sequence ID" value="GMN53479.1"/>
    <property type="molecule type" value="Genomic_DNA"/>
</dbReference>
<feature type="binding site" evidence="8">
    <location>
        <position position="60"/>
    </location>
    <ligand>
        <name>UDP-alpha-D-glucose</name>
        <dbReference type="ChEBI" id="CHEBI:58885"/>
    </ligand>
</feature>
<proteinExistence type="predicted"/>
<keyword evidence="3" id="KW-0808">Transferase</keyword>
<name>A0AA88AIY3_FICCA</name>
<evidence type="ECO:0000256" key="4">
    <source>
        <dbReference type="ARBA" id="ARBA00022692"/>
    </source>
</evidence>
<reference evidence="10" key="1">
    <citation type="submission" date="2023-07" db="EMBL/GenBank/DDBJ databases">
        <title>draft genome sequence of fig (Ficus carica).</title>
        <authorList>
            <person name="Takahashi T."/>
            <person name="Nishimura K."/>
        </authorList>
    </citation>
    <scope>NUCLEOTIDE SEQUENCE</scope>
</reference>
<feature type="transmembrane region" description="Helical" evidence="9">
    <location>
        <begin position="515"/>
        <end position="536"/>
    </location>
</feature>
<evidence type="ECO:0008006" key="12">
    <source>
        <dbReference type="Google" id="ProtNLM"/>
    </source>
</evidence>
<feature type="transmembrane region" description="Helical" evidence="9">
    <location>
        <begin position="578"/>
        <end position="602"/>
    </location>
</feature>
<gene>
    <name evidence="10" type="ORF">TIFTF001_022614</name>
</gene>
<comment type="caution">
    <text evidence="10">The sequence shown here is derived from an EMBL/GenBank/DDBJ whole genome shotgun (WGS) entry which is preliminary data.</text>
</comment>
<protein>
    <recommendedName>
        <fullName evidence="12">Cellulose synthase-like protein G2</fullName>
    </recommendedName>
</protein>
<keyword evidence="2" id="KW-0328">Glycosyltransferase</keyword>
<organism evidence="10 11">
    <name type="scientific">Ficus carica</name>
    <name type="common">Common fig</name>
    <dbReference type="NCBI Taxonomy" id="3494"/>
    <lineage>
        <taxon>Eukaryota</taxon>
        <taxon>Viridiplantae</taxon>
        <taxon>Streptophyta</taxon>
        <taxon>Embryophyta</taxon>
        <taxon>Tracheophyta</taxon>
        <taxon>Spermatophyta</taxon>
        <taxon>Magnoliopsida</taxon>
        <taxon>eudicotyledons</taxon>
        <taxon>Gunneridae</taxon>
        <taxon>Pentapetalae</taxon>
        <taxon>rosids</taxon>
        <taxon>fabids</taxon>
        <taxon>Rosales</taxon>
        <taxon>Moraceae</taxon>
        <taxon>Ficeae</taxon>
        <taxon>Ficus</taxon>
    </lineage>
</organism>
<evidence type="ECO:0000256" key="2">
    <source>
        <dbReference type="ARBA" id="ARBA00022676"/>
    </source>
</evidence>
<dbReference type="GO" id="GO:0012505">
    <property type="term" value="C:endomembrane system"/>
    <property type="evidence" value="ECO:0007669"/>
    <property type="project" value="UniProtKB-SubCell"/>
</dbReference>
<dbReference type="Pfam" id="PF03552">
    <property type="entry name" value="Cellulose_synt"/>
    <property type="match status" value="2"/>
</dbReference>
<evidence type="ECO:0000256" key="9">
    <source>
        <dbReference type="SAM" id="Phobius"/>
    </source>
</evidence>
<evidence type="ECO:0000256" key="5">
    <source>
        <dbReference type="ARBA" id="ARBA00022989"/>
    </source>
</evidence>
<dbReference type="GO" id="GO:0016020">
    <property type="term" value="C:membrane"/>
    <property type="evidence" value="ECO:0007669"/>
    <property type="project" value="InterPro"/>
</dbReference>